<evidence type="ECO:0000256" key="1">
    <source>
        <dbReference type="ARBA" id="ARBA00004442"/>
    </source>
</evidence>
<sequence>MKKNYIKIWVLGMLSTLIFLASCSDDYLDKEIYGRKSTEEFYKTDQDAFRATIAIYDILQYHYNTGWSSNYLVKTLPSDEGTAGGGGSGDQPQYQNLDDFAYDSQNGGVLGTWRMAYFGIFRANKVINLVEPENDFRKTLIAEAKALRAYNYFELVSMFGDVPMILTEPDQSEYEQVRVASSIVYDQIEKDLREAIELLPLKSEYGAADQFRVSKGTAQALLGKAYLYQQEWDSAAYFLDAVITSNQYDLHDNYADNWTEAGELGKESVFEVQFVSSVGYDWGNFPWDNGRLQESNIHIQLMGSRGGFYEPAPGDSLIAGWGFLYPSEKIYNVFVNAGDSVRKVNTLMSEAELVAAGGAWNGENVWDYNGFIRRKYGTYSNQTNADAVAELNYATNWRLIRYSDVLLMAAEAFYNAGDEGRARTELNKVRDRADLDDVVATGNDLFEAIVTERQLELAFEGFRFLDLIRWGRGSQELGDLGFVEGKHNLFPIPFDDVVRGNLSQNDKW</sequence>
<evidence type="ECO:0000256" key="4">
    <source>
        <dbReference type="ARBA" id="ARBA00023136"/>
    </source>
</evidence>
<evidence type="ECO:0000256" key="2">
    <source>
        <dbReference type="ARBA" id="ARBA00006275"/>
    </source>
</evidence>
<reference evidence="9" key="1">
    <citation type="submission" date="2021-01" db="EMBL/GenBank/DDBJ databases">
        <title>Fulvivirga kasyanovii gen. nov., sp nov., a novel member of the phylum Bacteroidetes isolated from seawater in a mussel farm.</title>
        <authorList>
            <person name="Zhao L.-H."/>
            <person name="Wang Z.-J."/>
        </authorList>
    </citation>
    <scope>NUCLEOTIDE SEQUENCE</scope>
    <source>
        <strain evidence="9">29W222</strain>
    </source>
</reference>
<accession>A0A937FUG6</accession>
<comment type="caution">
    <text evidence="9">The sequence shown here is derived from an EMBL/GenBank/DDBJ whole genome shotgun (WGS) entry which is preliminary data.</text>
</comment>
<feature type="chain" id="PRO_5037048195" evidence="6">
    <location>
        <begin position="22"/>
        <end position="508"/>
    </location>
</feature>
<keyword evidence="4" id="KW-0472">Membrane</keyword>
<dbReference type="Gene3D" id="1.25.40.390">
    <property type="match status" value="1"/>
</dbReference>
<dbReference type="InterPro" id="IPR011990">
    <property type="entry name" value="TPR-like_helical_dom_sf"/>
</dbReference>
<dbReference type="InterPro" id="IPR012944">
    <property type="entry name" value="SusD_RagB_dom"/>
</dbReference>
<dbReference type="PROSITE" id="PS51257">
    <property type="entry name" value="PROKAR_LIPOPROTEIN"/>
    <property type="match status" value="1"/>
</dbReference>
<dbReference type="CDD" id="cd08977">
    <property type="entry name" value="SusD"/>
    <property type="match status" value="1"/>
</dbReference>
<evidence type="ECO:0000259" key="8">
    <source>
        <dbReference type="Pfam" id="PF14322"/>
    </source>
</evidence>
<evidence type="ECO:0000313" key="10">
    <source>
        <dbReference type="Proteomes" id="UP000614216"/>
    </source>
</evidence>
<evidence type="ECO:0000256" key="3">
    <source>
        <dbReference type="ARBA" id="ARBA00022729"/>
    </source>
</evidence>
<dbReference type="GO" id="GO:0009279">
    <property type="term" value="C:cell outer membrane"/>
    <property type="evidence" value="ECO:0007669"/>
    <property type="project" value="UniProtKB-SubCell"/>
</dbReference>
<dbReference type="SUPFAM" id="SSF48452">
    <property type="entry name" value="TPR-like"/>
    <property type="match status" value="1"/>
</dbReference>
<protein>
    <submittedName>
        <fullName evidence="9">RagB/SusD family nutrient uptake outer membrane protein</fullName>
    </submittedName>
</protein>
<keyword evidence="3 6" id="KW-0732">Signal</keyword>
<proteinExistence type="inferred from homology"/>
<gene>
    <name evidence="9" type="ORF">JMN32_08450</name>
</gene>
<name>A0A937FUG6_9BACT</name>
<dbReference type="Pfam" id="PF07980">
    <property type="entry name" value="SusD_RagB"/>
    <property type="match status" value="1"/>
</dbReference>
<feature type="signal peptide" evidence="6">
    <location>
        <begin position="1"/>
        <end position="21"/>
    </location>
</feature>
<keyword evidence="10" id="KW-1185">Reference proteome</keyword>
<evidence type="ECO:0000256" key="5">
    <source>
        <dbReference type="ARBA" id="ARBA00023237"/>
    </source>
</evidence>
<evidence type="ECO:0000313" key="9">
    <source>
        <dbReference type="EMBL" id="MBL6446335.1"/>
    </source>
</evidence>
<evidence type="ECO:0000256" key="6">
    <source>
        <dbReference type="SAM" id="SignalP"/>
    </source>
</evidence>
<evidence type="ECO:0000259" key="7">
    <source>
        <dbReference type="Pfam" id="PF07980"/>
    </source>
</evidence>
<dbReference type="EMBL" id="JAEUGD010000023">
    <property type="protein sequence ID" value="MBL6446335.1"/>
    <property type="molecule type" value="Genomic_DNA"/>
</dbReference>
<dbReference type="Pfam" id="PF14322">
    <property type="entry name" value="SusD-like_3"/>
    <property type="match status" value="1"/>
</dbReference>
<comment type="similarity">
    <text evidence="2">Belongs to the SusD family.</text>
</comment>
<feature type="domain" description="RagB/SusD" evidence="7">
    <location>
        <begin position="353"/>
        <end position="479"/>
    </location>
</feature>
<dbReference type="InterPro" id="IPR033985">
    <property type="entry name" value="SusD-like_N"/>
</dbReference>
<dbReference type="Proteomes" id="UP000614216">
    <property type="component" value="Unassembled WGS sequence"/>
</dbReference>
<organism evidence="9 10">
    <name type="scientific">Fulvivirga marina</name>
    <dbReference type="NCBI Taxonomy" id="2494733"/>
    <lineage>
        <taxon>Bacteria</taxon>
        <taxon>Pseudomonadati</taxon>
        <taxon>Bacteroidota</taxon>
        <taxon>Cytophagia</taxon>
        <taxon>Cytophagales</taxon>
        <taxon>Fulvivirgaceae</taxon>
        <taxon>Fulvivirga</taxon>
    </lineage>
</organism>
<comment type="subcellular location">
    <subcellularLocation>
        <location evidence="1">Cell outer membrane</location>
    </subcellularLocation>
</comment>
<dbReference type="AlphaFoldDB" id="A0A937FUG6"/>
<keyword evidence="5" id="KW-0998">Cell outer membrane</keyword>
<dbReference type="RefSeq" id="WP_202855870.1">
    <property type="nucleotide sequence ID" value="NZ_JAEUGD010000023.1"/>
</dbReference>
<feature type="domain" description="SusD-like N-terminal" evidence="8">
    <location>
        <begin position="101"/>
        <end position="227"/>
    </location>
</feature>